<dbReference type="GO" id="GO:0009279">
    <property type="term" value="C:cell outer membrane"/>
    <property type="evidence" value="ECO:0007669"/>
    <property type="project" value="UniProtKB-SubCell"/>
</dbReference>
<dbReference type="Proteomes" id="UP000255248">
    <property type="component" value="Unassembled WGS sequence"/>
</dbReference>
<dbReference type="Gene3D" id="2.60.40.10">
    <property type="entry name" value="Immunoglobulins"/>
    <property type="match status" value="11"/>
</dbReference>
<dbReference type="Pfam" id="PF02369">
    <property type="entry name" value="Big_1"/>
    <property type="match status" value="7"/>
</dbReference>
<evidence type="ECO:0000313" key="10">
    <source>
        <dbReference type="Proteomes" id="UP000255248"/>
    </source>
</evidence>
<feature type="domain" description="Big-1" evidence="7">
    <location>
        <begin position="633"/>
        <end position="723"/>
    </location>
</feature>
<reference evidence="9 10" key="1">
    <citation type="submission" date="2018-06" db="EMBL/GenBank/DDBJ databases">
        <authorList>
            <consortium name="Pathogen Informatics"/>
            <person name="Doyle S."/>
        </authorList>
    </citation>
    <scope>NUCLEOTIDE SEQUENCE [LARGE SCALE GENOMIC DNA]</scope>
    <source>
        <strain evidence="9 10">NCTC12121</strain>
    </source>
</reference>
<dbReference type="Pfam" id="PF11924">
    <property type="entry name" value="IAT_beta"/>
    <property type="match status" value="1"/>
</dbReference>
<keyword evidence="5" id="KW-0998">Cell outer membrane</keyword>
<dbReference type="PANTHER" id="PTHR39576">
    <property type="entry name" value="ATTACHING AND EFFACING PROTEIN HOMOLOG-RELATED-RELATED"/>
    <property type="match status" value="1"/>
</dbReference>
<evidence type="ECO:0000256" key="3">
    <source>
        <dbReference type="ARBA" id="ARBA00022737"/>
    </source>
</evidence>
<dbReference type="SUPFAM" id="SSF49313">
    <property type="entry name" value="Cadherin-like"/>
    <property type="match status" value="2"/>
</dbReference>
<dbReference type="FunFam" id="2.60.40.10:FF:000182">
    <property type="entry name" value="Gamma intimin"/>
    <property type="match status" value="2"/>
</dbReference>
<dbReference type="InterPro" id="IPR013783">
    <property type="entry name" value="Ig-like_fold"/>
</dbReference>
<dbReference type="InterPro" id="IPR051715">
    <property type="entry name" value="Intimin-Invasin_domain"/>
</dbReference>
<evidence type="ECO:0000256" key="5">
    <source>
        <dbReference type="ARBA" id="ARBA00023237"/>
    </source>
</evidence>
<comment type="subcellular location">
    <subcellularLocation>
        <location evidence="1">Cell outer membrane</location>
    </subcellularLocation>
</comment>
<proteinExistence type="inferred from homology"/>
<dbReference type="InterPro" id="IPR024519">
    <property type="entry name" value="IAT_beta"/>
</dbReference>
<name>A0A376DBQ8_9GAMM</name>
<evidence type="ECO:0000256" key="4">
    <source>
        <dbReference type="ARBA" id="ARBA00023136"/>
    </source>
</evidence>
<evidence type="ECO:0000256" key="1">
    <source>
        <dbReference type="ARBA" id="ARBA00004442"/>
    </source>
</evidence>
<dbReference type="GO" id="GO:0007155">
    <property type="term" value="P:cell adhesion"/>
    <property type="evidence" value="ECO:0007669"/>
    <property type="project" value="InterPro"/>
</dbReference>
<dbReference type="EMBL" id="UFXZ01000001">
    <property type="protein sequence ID" value="STC86558.1"/>
    <property type="molecule type" value="Genomic_DNA"/>
</dbReference>
<dbReference type="SMART" id="SM00634">
    <property type="entry name" value="BID_1"/>
    <property type="match status" value="7"/>
</dbReference>
<dbReference type="InterPro" id="IPR018392">
    <property type="entry name" value="LysM"/>
</dbReference>
<sequence length="1677" mass="175227">MSYRLRKPNKRPPGTLAGRARLYQISAWVNISCQLLFPLSTAFSPAMAASMHNKNDAALSSVATQPYVLAAGENVQTVAAKLGLSVTQLKRVNQYRIFARGFEQVKPGDEIDIPRQKPALPSSPVPAHTAARSTSSSPEAFPQANMPSTGSQSYDAAAGMLRSLTTSAATQEVQKWLSQYGTARVQLNVDPRFSLEGSALDWLLPFYDTPALTLFSQLGAHNKDQRNTINIGVGARTLHNNWLWGANTFYDYDLTGSNNRLGMGIEARTDYFQLAFNGYLRLNNWHQSRDFADYNERPANGFDIRANGWLPALPQLGGKLVYEKYFGEDVALFGKDNLQHNPHALTIGVNYTPFPLLTIGVDERLGKSGQNDTQFNLQLTYRPGESWLSQISPSALAATRQVAESRYDLVDRNNSIVLEYQKQQVIKLALSSSVIQGLPGSRHLLTTTIQSKYGLDRVMLSGDSLLAAGGRIDAVDKTHFRLTLPPYRTPNRSANGNRVDNVYYLYAVAFDTKGNQSHDVPLIVRVQQPQATLTGTPSVDGNGAIANGSDPIGVTFSVKDSNGDPVSAQEVNISADNQAQPPQATVKTNAHGEARMVLTNTRAGTTTVTATLNGASQSQAVTFVADRASAHFPAAPTITNDNAPADGTSQITLAFPVSDAHGNPLMGETVSFTTDHGAQPTQGSVQTDSQGIALIALSNINSGAVNVTASIGSHTLKQRVNFAVDRASAAIAGKPTISNNNALANGKDQITMAVVIKNAIGNLIPDQRVVFNANNGATPASMAVDTDAQGQALFTVSNTRAGTTAIQVSVNGKTQVFDVTFNADPSTAAFVGTPIVANNGALANGSSKISVGFTLKDANANPITAQDVTINTTNGATPNTLTVKTDAQGVAQIELTNNTVGISVVTAEFNGKRQSQDVTFMADLSTAQFTGTPVVTNDNALANGNAQIRIAFTVKDDNNHPIANQDVVITTTNNAIPSTMTLKTDAAGTVQIALTNTSAGVSRVTASINGKRQSQDVTFVADPSTAHFDGMPTVTNDNAPANGTTAIGIAFTLKDAQGNALTNQDVTLSASAGATPAAPSVKTDDKGIALFTLTSTTAGTSRVTASYGSQSQSQDVMFIADIATAKFIGTPQVNSNNALANGTEQITVTFTLQDAHHNPIEGQNIAVSATNNASLTSTTLKSDDQGQIRVQLTNRNAGTTQVTAAFNGQSQNQDVTFVQPISVKQNIFNRVLSLNDAINIAPITITGGLNPVVSVSPSLPTGLTLDASSGAIHGTPTMLSAEQSYTLSTKDATSMPAVSVTLRLSVVTGPTVTVSVPDKILTQNASVAAGDYIPVTGSSPVGSPVSYSVSPTLPVGLGLNSTNGVISGTPTASSTATPYTMTVRDSKTGAESSANFTLAVAAALTVTQNIYSRVLPIDNAISISPITITGGVMPKVTITPTLPTGLAINPATGEISGNTATLTTAQQYTLSVTDANAFPLRTLTLTLSTVQGPTVTVATPSKTAEDGKSVSYTPVTATAASSGSTLSYRVQPALPTGLGLNSTNGLITGTPSGLSPEASYTMTVKESKSGAEVSKNFTLGVVSAFAYTQTAYRKTLKVGEATSFEVINFTGGSGSYAVTVTPNLPAGLTFSFPSGTPSSLTLAGTPTASTPETEYTLTISDSKTGSNATRKLTLTVN</sequence>
<dbReference type="GO" id="GO:0005509">
    <property type="term" value="F:calcium ion binding"/>
    <property type="evidence" value="ECO:0007669"/>
    <property type="project" value="InterPro"/>
</dbReference>
<dbReference type="InterPro" id="IPR008964">
    <property type="entry name" value="Invasin/intimin_cell_adhesion"/>
</dbReference>
<keyword evidence="3" id="KW-0677">Repeat</keyword>
<feature type="domain" description="Big-1" evidence="7">
    <location>
        <begin position="1033"/>
        <end position="1119"/>
    </location>
</feature>
<comment type="similarity">
    <text evidence="2">Belongs to the intimin/invasin family.</text>
</comment>
<evidence type="ECO:0000256" key="2">
    <source>
        <dbReference type="ARBA" id="ARBA00010116"/>
    </source>
</evidence>
<evidence type="ECO:0000313" key="9">
    <source>
        <dbReference type="EMBL" id="STC86558.1"/>
    </source>
</evidence>
<feature type="domain" description="Big-1" evidence="7">
    <location>
        <begin position="930"/>
        <end position="1020"/>
    </location>
</feature>
<feature type="domain" description="Big-1" evidence="7">
    <location>
        <begin position="732"/>
        <end position="822"/>
    </location>
</feature>
<keyword evidence="4" id="KW-0472">Membrane</keyword>
<feature type="domain" description="Big-1" evidence="7">
    <location>
        <begin position="534"/>
        <end position="624"/>
    </location>
</feature>
<dbReference type="PROSITE" id="PS51127">
    <property type="entry name" value="BIG1"/>
    <property type="match status" value="7"/>
</dbReference>
<accession>A0A376DBQ8</accession>
<dbReference type="PRINTS" id="PR01369">
    <property type="entry name" value="INTIMIN"/>
</dbReference>
<dbReference type="PROSITE" id="PS51782">
    <property type="entry name" value="LYSM"/>
    <property type="match status" value="1"/>
</dbReference>
<gene>
    <name evidence="9" type="ORF">NCTC12121_01190</name>
</gene>
<dbReference type="Gene3D" id="2.40.160.160">
    <property type="entry name" value="Inverse autotransporter, beta-domain"/>
    <property type="match status" value="1"/>
</dbReference>
<dbReference type="PANTHER" id="PTHR39576:SF2">
    <property type="entry name" value="ATTACHING AND EFFACING PROTEIN HOMOLOG-RELATED"/>
    <property type="match status" value="1"/>
</dbReference>
<dbReference type="FunFam" id="2.40.160.160:FF:000001">
    <property type="entry name" value="Intimin-like inverse autotransporter SinH"/>
    <property type="match status" value="1"/>
</dbReference>
<dbReference type="InterPro" id="IPR015919">
    <property type="entry name" value="Cadherin-like_sf"/>
</dbReference>
<feature type="region of interest" description="Disordered" evidence="6">
    <location>
        <begin position="109"/>
        <end position="153"/>
    </location>
</feature>
<feature type="domain" description="Big-1" evidence="7">
    <location>
        <begin position="831"/>
        <end position="921"/>
    </location>
</feature>
<evidence type="ECO:0000259" key="8">
    <source>
        <dbReference type="PROSITE" id="PS51782"/>
    </source>
</evidence>
<dbReference type="InterPro" id="IPR003535">
    <property type="entry name" value="Intimin/invasin_bac"/>
</dbReference>
<evidence type="ECO:0000259" key="7">
    <source>
        <dbReference type="PROSITE" id="PS51127"/>
    </source>
</evidence>
<dbReference type="InterPro" id="IPR003344">
    <property type="entry name" value="Big_1_dom"/>
</dbReference>
<dbReference type="SUPFAM" id="SSF49373">
    <property type="entry name" value="Invasin/intimin cell-adhesion fragments"/>
    <property type="match status" value="7"/>
</dbReference>
<dbReference type="InterPro" id="IPR038177">
    <property type="entry name" value="IAT_beta_sf"/>
</dbReference>
<organism evidence="9 10">
    <name type="scientific">Edwardsiella hoshinae</name>
    <dbReference type="NCBI Taxonomy" id="93378"/>
    <lineage>
        <taxon>Bacteria</taxon>
        <taxon>Pseudomonadati</taxon>
        <taxon>Pseudomonadota</taxon>
        <taxon>Gammaproteobacteria</taxon>
        <taxon>Enterobacterales</taxon>
        <taxon>Hafniaceae</taxon>
        <taxon>Edwardsiella</taxon>
    </lineage>
</organism>
<protein>
    <submittedName>
        <fullName evidence="9">Invasin</fullName>
    </submittedName>
</protein>
<feature type="domain" description="Big-1" evidence="7">
    <location>
        <begin position="1128"/>
        <end position="1218"/>
    </location>
</feature>
<dbReference type="Pfam" id="PF05345">
    <property type="entry name" value="He_PIG"/>
    <property type="match status" value="5"/>
</dbReference>
<feature type="domain" description="LysM" evidence="8">
    <location>
        <begin position="65"/>
        <end position="113"/>
    </location>
</feature>
<evidence type="ECO:0000256" key="6">
    <source>
        <dbReference type="SAM" id="MobiDB-lite"/>
    </source>
</evidence>